<dbReference type="InterPro" id="IPR035595">
    <property type="entry name" value="UDP_glycos_trans_CS"/>
</dbReference>
<dbReference type="PANTHER" id="PTHR48049">
    <property type="entry name" value="GLYCOSYLTRANSFERASE"/>
    <property type="match status" value="1"/>
</dbReference>
<dbReference type="Gene3D" id="3.40.50.2000">
    <property type="entry name" value="Glycogen Phosphorylase B"/>
    <property type="match status" value="2"/>
</dbReference>
<comment type="similarity">
    <text evidence="2">Belongs to the UDP-glycosyltransferase family.</text>
</comment>
<dbReference type="CDD" id="cd03784">
    <property type="entry name" value="GT1_Gtf-like"/>
    <property type="match status" value="1"/>
</dbReference>
<dbReference type="InterPro" id="IPR050481">
    <property type="entry name" value="UDP-glycosyltransf_plant"/>
</dbReference>
<dbReference type="AlphaFoldDB" id="A0A812KK91"/>
<comment type="caution">
    <text evidence="4">The sequence shown here is derived from an EMBL/GenBank/DDBJ whole genome shotgun (WGS) entry which is preliminary data.</text>
</comment>
<dbReference type="OrthoDB" id="5835829at2759"/>
<dbReference type="Proteomes" id="UP000604046">
    <property type="component" value="Unassembled WGS sequence"/>
</dbReference>
<evidence type="ECO:0000256" key="1">
    <source>
        <dbReference type="ARBA" id="ARBA00022679"/>
    </source>
</evidence>
<dbReference type="PANTHER" id="PTHR48049:SF132">
    <property type="entry name" value="GLYCOSYLTRANSFERASE"/>
    <property type="match status" value="1"/>
</dbReference>
<dbReference type="EMBL" id="CAJNDS010000702">
    <property type="protein sequence ID" value="CAE7229027.1"/>
    <property type="molecule type" value="Genomic_DNA"/>
</dbReference>
<sequence length="482" mass="52315">MEEGPAQGKLSIAAACAQGSGHLLPILNICTELSKRGHKVKVYMPDFDKENTEKLTRKSGSEFVPLDSQGNTEEGMKEKANQKGTNQFLLWEEIMLPAMRSEFSKSRPDVVLADFASPAGAAMAEEMNIPLVINIPGPLTGAHVFMGMADPSTAVNFLGLHIARQRLSIMALARFLNLKSFRTLGSKMRHHVGRGAIVLVQTVWGLDQTTPVYPNIVVTGPVLPPAADLREKLAKDHGELYKFLRASEGGAGVVYVTTGSQVKLFDWQVRARYHGLKRTKFPVVWSLKEEMQKLLPNKDDPDFFISKWTPQAELLQDPAIKVVITHCGWGGTLETLTAGKPIVAIPFFGDQPINASLLKERGVVEPIGRVPTRVGGAPNPYKEGWMTEGTVYAAVTKVMKTPSYTEAAQKLMKSSRASGGAAAAAQQVEWAGWYGTDHMKPTNFDHVTGSNPFSGCFAGLLAVGACAAAVVYLKWGLLSSLL</sequence>
<dbReference type="PROSITE" id="PS00375">
    <property type="entry name" value="UDPGT"/>
    <property type="match status" value="1"/>
</dbReference>
<evidence type="ECO:0000313" key="4">
    <source>
        <dbReference type="EMBL" id="CAE7229027.1"/>
    </source>
</evidence>
<protein>
    <submittedName>
        <fullName evidence="4">UGT2B33 protein</fullName>
    </submittedName>
</protein>
<keyword evidence="1 2" id="KW-0808">Transferase</keyword>
<dbReference type="SUPFAM" id="SSF53756">
    <property type="entry name" value="UDP-Glycosyltransferase/glycogen phosphorylase"/>
    <property type="match status" value="1"/>
</dbReference>
<evidence type="ECO:0000256" key="3">
    <source>
        <dbReference type="SAM" id="MobiDB-lite"/>
    </source>
</evidence>
<organism evidence="4 5">
    <name type="scientific">Symbiodinium natans</name>
    <dbReference type="NCBI Taxonomy" id="878477"/>
    <lineage>
        <taxon>Eukaryota</taxon>
        <taxon>Sar</taxon>
        <taxon>Alveolata</taxon>
        <taxon>Dinophyceae</taxon>
        <taxon>Suessiales</taxon>
        <taxon>Symbiodiniaceae</taxon>
        <taxon>Symbiodinium</taxon>
    </lineage>
</organism>
<keyword evidence="2" id="KW-0328">Glycosyltransferase</keyword>
<dbReference type="Pfam" id="PF00201">
    <property type="entry name" value="UDPGT"/>
    <property type="match status" value="1"/>
</dbReference>
<gene>
    <name evidence="4" type="primary">UGT2B33</name>
    <name evidence="4" type="ORF">SNAT2548_LOCUS9180</name>
</gene>
<accession>A0A812KK91</accession>
<evidence type="ECO:0000313" key="5">
    <source>
        <dbReference type="Proteomes" id="UP000604046"/>
    </source>
</evidence>
<keyword evidence="5" id="KW-1185">Reference proteome</keyword>
<proteinExistence type="inferred from homology"/>
<reference evidence="4" key="1">
    <citation type="submission" date="2021-02" db="EMBL/GenBank/DDBJ databases">
        <authorList>
            <person name="Dougan E. K."/>
            <person name="Rhodes N."/>
            <person name="Thang M."/>
            <person name="Chan C."/>
        </authorList>
    </citation>
    <scope>NUCLEOTIDE SEQUENCE</scope>
</reference>
<name>A0A812KK91_9DINO</name>
<dbReference type="GO" id="GO:0035251">
    <property type="term" value="F:UDP-glucosyltransferase activity"/>
    <property type="evidence" value="ECO:0007669"/>
    <property type="project" value="InterPro"/>
</dbReference>
<dbReference type="InterPro" id="IPR002213">
    <property type="entry name" value="UDP_glucos_trans"/>
</dbReference>
<feature type="region of interest" description="Disordered" evidence="3">
    <location>
        <begin position="62"/>
        <end position="81"/>
    </location>
</feature>
<evidence type="ECO:0000256" key="2">
    <source>
        <dbReference type="RuleBase" id="RU003718"/>
    </source>
</evidence>